<accession>V2Q030</accession>
<dbReference type="PROSITE" id="PS51257">
    <property type="entry name" value="PROKAR_LIPOPROTEIN"/>
    <property type="match status" value="1"/>
</dbReference>
<proteinExistence type="predicted"/>
<reference evidence="1" key="1">
    <citation type="journal article" date="2014" name="Genome Announc.">
        <title>Draft genome sequences of the altered schaedler flora, a defined bacterial community from gnotobiotic mice.</title>
        <authorList>
            <person name="Wannemuehler M.J."/>
            <person name="Overstreet A.M."/>
            <person name="Ward D.V."/>
            <person name="Phillips G.J."/>
        </authorList>
    </citation>
    <scope>NUCLEOTIDE SEQUENCE</scope>
    <source>
        <strain evidence="1">ASF457</strain>
    </source>
</reference>
<sequence>MKKILLSIFMIIVTAGCFDKTPTCSDELVTNQVIKLYRDYSIKEITNKEAELKFANLMLGGDKEEINKEFANMINEIKTMKMTIEHIRTISIDKSVNKHSCLGTLKYQLEGESSSEEISYSFQPTDDKKNIWVQIDDIK</sequence>
<dbReference type="Proteomes" id="UP000017429">
    <property type="component" value="Chromosome"/>
</dbReference>
<organism evidence="1 2">
    <name type="scientific">Mucispirillum schaedleri ASF457</name>
    <dbReference type="NCBI Taxonomy" id="1379858"/>
    <lineage>
        <taxon>Bacteria</taxon>
        <taxon>Pseudomonadati</taxon>
        <taxon>Deferribacterota</taxon>
        <taxon>Deferribacteres</taxon>
        <taxon>Deferribacterales</taxon>
        <taxon>Mucispirillaceae</taxon>
        <taxon>Mucispirillum</taxon>
    </lineage>
</organism>
<name>V2Q030_9BACT</name>
<dbReference type="EMBL" id="CP097562">
    <property type="protein sequence ID" value="USF24411.1"/>
    <property type="molecule type" value="Genomic_DNA"/>
</dbReference>
<dbReference type="RefSeq" id="WP_023275793.1">
    <property type="nucleotide sequence ID" value="NZ_CP097562.1"/>
</dbReference>
<reference evidence="1" key="3">
    <citation type="submission" date="2022-06" db="EMBL/GenBank/DDBJ databases">
        <title>Resources to Facilitate Use of the Altered Schaedler Flora (ASF) Mouse Model to Study Microbiome Function.</title>
        <authorList>
            <person name="Proctor A."/>
            <person name="Parvinroo S."/>
            <person name="Richie T."/>
            <person name="Jia X."/>
            <person name="Lee S.T.M."/>
            <person name="Karp P.D."/>
            <person name="Paley S."/>
            <person name="Kostic A.D."/>
            <person name="Pierre J.F."/>
            <person name="Wannemuehler M.J."/>
            <person name="Phillips G.J."/>
        </authorList>
    </citation>
    <scope>NUCLEOTIDE SEQUENCE</scope>
    <source>
        <strain evidence="1">ASF457</strain>
    </source>
</reference>
<reference evidence="1" key="2">
    <citation type="submission" date="2022-05" db="EMBL/GenBank/DDBJ databases">
        <authorList>
            <person name="Proctor A.L."/>
            <person name="Phillips G.J."/>
            <person name="Wannemuehler M.J."/>
        </authorList>
    </citation>
    <scope>NUCLEOTIDE SEQUENCE</scope>
    <source>
        <strain evidence="1">ASF457</strain>
    </source>
</reference>
<keyword evidence="2" id="KW-1185">Reference proteome</keyword>
<evidence type="ECO:0000313" key="1">
    <source>
        <dbReference type="EMBL" id="USF24411.1"/>
    </source>
</evidence>
<dbReference type="OrthoDB" id="5355204at2"/>
<dbReference type="KEGG" id="msch:N508_001497"/>
<gene>
    <name evidence="1" type="ORF">N508_001497</name>
</gene>
<protein>
    <submittedName>
        <fullName evidence="1">Uncharacterized protein</fullName>
    </submittedName>
</protein>
<dbReference type="AlphaFoldDB" id="V2Q030"/>
<evidence type="ECO:0000313" key="2">
    <source>
        <dbReference type="Proteomes" id="UP000017429"/>
    </source>
</evidence>